<dbReference type="Pfam" id="PF09425">
    <property type="entry name" value="Jas_motif"/>
    <property type="match status" value="1"/>
</dbReference>
<dbReference type="InterPro" id="IPR018467">
    <property type="entry name" value="CCT_CS"/>
</dbReference>
<evidence type="ECO:0000313" key="2">
    <source>
        <dbReference type="EMBL" id="KAK1324472.1"/>
    </source>
</evidence>
<dbReference type="EMBL" id="JAUJYO010000001">
    <property type="protein sequence ID" value="KAK1324472.1"/>
    <property type="molecule type" value="Genomic_DNA"/>
</dbReference>
<dbReference type="Proteomes" id="UP001180020">
    <property type="component" value="Unassembled WGS sequence"/>
</dbReference>
<dbReference type="AlphaFoldDB" id="A0AAV9FIN4"/>
<accession>A0AAV9FIN4</accession>
<evidence type="ECO:0000313" key="3">
    <source>
        <dbReference type="Proteomes" id="UP001180020"/>
    </source>
</evidence>
<keyword evidence="1" id="KW-0812">Transmembrane</keyword>
<keyword evidence="1" id="KW-0472">Membrane</keyword>
<sequence>MRSCQCCIFYFKDEERMTGMSMKRSLQRFLQKRKTRSEVTKSPYFHPRTHTSSPLRDPPHVCNFFFMIIFWWFFFFFEL</sequence>
<name>A0AAV9FIN4_ACOCL</name>
<protein>
    <submittedName>
        <fullName evidence="2">Uncharacterized protein</fullName>
    </submittedName>
</protein>
<gene>
    <name evidence="2" type="ORF">QJS10_CPA01g00517</name>
</gene>
<keyword evidence="3" id="KW-1185">Reference proteome</keyword>
<evidence type="ECO:0000256" key="1">
    <source>
        <dbReference type="SAM" id="Phobius"/>
    </source>
</evidence>
<keyword evidence="1" id="KW-1133">Transmembrane helix</keyword>
<reference evidence="2" key="2">
    <citation type="submission" date="2023-06" db="EMBL/GenBank/DDBJ databases">
        <authorList>
            <person name="Ma L."/>
            <person name="Liu K.-W."/>
            <person name="Li Z."/>
            <person name="Hsiao Y.-Y."/>
            <person name="Qi Y."/>
            <person name="Fu T."/>
            <person name="Tang G."/>
            <person name="Zhang D."/>
            <person name="Sun W.-H."/>
            <person name="Liu D.-K."/>
            <person name="Li Y."/>
            <person name="Chen G.-Z."/>
            <person name="Liu X.-D."/>
            <person name="Liao X.-Y."/>
            <person name="Jiang Y.-T."/>
            <person name="Yu X."/>
            <person name="Hao Y."/>
            <person name="Huang J."/>
            <person name="Zhao X.-W."/>
            <person name="Ke S."/>
            <person name="Chen Y.-Y."/>
            <person name="Wu W.-L."/>
            <person name="Hsu J.-L."/>
            <person name="Lin Y.-F."/>
            <person name="Huang M.-D."/>
            <person name="Li C.-Y."/>
            <person name="Huang L."/>
            <person name="Wang Z.-W."/>
            <person name="Zhao X."/>
            <person name="Zhong W.-Y."/>
            <person name="Peng D.-H."/>
            <person name="Ahmad S."/>
            <person name="Lan S."/>
            <person name="Zhang J.-S."/>
            <person name="Tsai W.-C."/>
            <person name="Van De Peer Y."/>
            <person name="Liu Z.-J."/>
        </authorList>
    </citation>
    <scope>NUCLEOTIDE SEQUENCE</scope>
    <source>
        <strain evidence="2">CP</strain>
        <tissue evidence="2">Leaves</tissue>
    </source>
</reference>
<reference evidence="2" key="1">
    <citation type="journal article" date="2023" name="Nat. Commun.">
        <title>Diploid and tetraploid genomes of Acorus and the evolution of monocots.</title>
        <authorList>
            <person name="Ma L."/>
            <person name="Liu K.W."/>
            <person name="Li Z."/>
            <person name="Hsiao Y.Y."/>
            <person name="Qi Y."/>
            <person name="Fu T."/>
            <person name="Tang G.D."/>
            <person name="Zhang D."/>
            <person name="Sun W.H."/>
            <person name="Liu D.K."/>
            <person name="Li Y."/>
            <person name="Chen G.Z."/>
            <person name="Liu X.D."/>
            <person name="Liao X.Y."/>
            <person name="Jiang Y.T."/>
            <person name="Yu X."/>
            <person name="Hao Y."/>
            <person name="Huang J."/>
            <person name="Zhao X.W."/>
            <person name="Ke S."/>
            <person name="Chen Y.Y."/>
            <person name="Wu W.L."/>
            <person name="Hsu J.L."/>
            <person name="Lin Y.F."/>
            <person name="Huang M.D."/>
            <person name="Li C.Y."/>
            <person name="Huang L."/>
            <person name="Wang Z.W."/>
            <person name="Zhao X."/>
            <person name="Zhong W.Y."/>
            <person name="Peng D.H."/>
            <person name="Ahmad S."/>
            <person name="Lan S."/>
            <person name="Zhang J.S."/>
            <person name="Tsai W.C."/>
            <person name="Van de Peer Y."/>
            <person name="Liu Z.J."/>
        </authorList>
    </citation>
    <scope>NUCLEOTIDE SEQUENCE</scope>
    <source>
        <strain evidence="2">CP</strain>
    </source>
</reference>
<proteinExistence type="predicted"/>
<comment type="caution">
    <text evidence="2">The sequence shown here is derived from an EMBL/GenBank/DDBJ whole genome shotgun (WGS) entry which is preliminary data.</text>
</comment>
<organism evidence="2 3">
    <name type="scientific">Acorus calamus</name>
    <name type="common">Sweet flag</name>
    <dbReference type="NCBI Taxonomy" id="4465"/>
    <lineage>
        <taxon>Eukaryota</taxon>
        <taxon>Viridiplantae</taxon>
        <taxon>Streptophyta</taxon>
        <taxon>Embryophyta</taxon>
        <taxon>Tracheophyta</taxon>
        <taxon>Spermatophyta</taxon>
        <taxon>Magnoliopsida</taxon>
        <taxon>Liliopsida</taxon>
        <taxon>Acoraceae</taxon>
        <taxon>Acorus</taxon>
    </lineage>
</organism>
<feature type="transmembrane region" description="Helical" evidence="1">
    <location>
        <begin position="61"/>
        <end position="77"/>
    </location>
</feature>